<dbReference type="InterPro" id="IPR001005">
    <property type="entry name" value="SANT/Myb"/>
</dbReference>
<dbReference type="InterPro" id="IPR015495">
    <property type="entry name" value="Myb_TF_plants"/>
</dbReference>
<dbReference type="SMART" id="SM00717">
    <property type="entry name" value="SANT"/>
    <property type="match status" value="1"/>
</dbReference>
<dbReference type="PANTHER" id="PTHR47998">
    <property type="entry name" value="TRANSCRIPTION FACTOR MYB51-LIKE ISOFORM X1"/>
    <property type="match status" value="1"/>
</dbReference>
<feature type="domain" description="HTH myb-type" evidence="6">
    <location>
        <begin position="26"/>
        <end position="72"/>
    </location>
</feature>
<dbReference type="GO" id="GO:0000976">
    <property type="term" value="F:transcription cis-regulatory region binding"/>
    <property type="evidence" value="ECO:0007669"/>
    <property type="project" value="TreeGrafter"/>
</dbReference>
<dbReference type="PROSITE" id="PS50090">
    <property type="entry name" value="MYB_LIKE"/>
    <property type="match status" value="1"/>
</dbReference>
<dbReference type="AlphaFoldDB" id="A0A9D5BUI8"/>
<dbReference type="GO" id="GO:0005634">
    <property type="term" value="C:nucleus"/>
    <property type="evidence" value="ECO:0007669"/>
    <property type="project" value="UniProtKB-SubCell"/>
</dbReference>
<evidence type="ECO:0000256" key="1">
    <source>
        <dbReference type="ARBA" id="ARBA00004123"/>
    </source>
</evidence>
<dbReference type="SUPFAM" id="SSF46689">
    <property type="entry name" value="Homeodomain-like"/>
    <property type="match status" value="1"/>
</dbReference>
<evidence type="ECO:0000256" key="3">
    <source>
        <dbReference type="ARBA" id="ARBA00023242"/>
    </source>
</evidence>
<dbReference type="InterPro" id="IPR009057">
    <property type="entry name" value="Homeodomain-like_sf"/>
</dbReference>
<proteinExistence type="predicted"/>
<evidence type="ECO:0000256" key="4">
    <source>
        <dbReference type="SAM" id="MobiDB-lite"/>
    </source>
</evidence>
<gene>
    <name evidence="7" type="ORF">J5N97_001301</name>
</gene>
<name>A0A9D5BUI8_9LILI</name>
<keyword evidence="2" id="KW-0238">DNA-binding</keyword>
<dbReference type="Gene3D" id="1.10.10.60">
    <property type="entry name" value="Homeodomain-like"/>
    <property type="match status" value="1"/>
</dbReference>
<dbReference type="GO" id="GO:0030154">
    <property type="term" value="P:cell differentiation"/>
    <property type="evidence" value="ECO:0007669"/>
    <property type="project" value="TreeGrafter"/>
</dbReference>
<evidence type="ECO:0000313" key="8">
    <source>
        <dbReference type="Proteomes" id="UP001085076"/>
    </source>
</evidence>
<protein>
    <submittedName>
        <fullName evidence="7">Uncharacterized protein</fullName>
    </submittedName>
</protein>
<dbReference type="Pfam" id="PF00249">
    <property type="entry name" value="Myb_DNA-binding"/>
    <property type="match status" value="1"/>
</dbReference>
<feature type="domain" description="Myb-like" evidence="5">
    <location>
        <begin position="17"/>
        <end position="64"/>
    </location>
</feature>
<keyword evidence="3" id="KW-0539">Nucleus</keyword>
<dbReference type="GO" id="GO:0006355">
    <property type="term" value="P:regulation of DNA-templated transcription"/>
    <property type="evidence" value="ECO:0007669"/>
    <property type="project" value="TreeGrafter"/>
</dbReference>
<dbReference type="CDD" id="cd00167">
    <property type="entry name" value="SANT"/>
    <property type="match status" value="1"/>
</dbReference>
<reference evidence="7 8" key="1">
    <citation type="journal article" date="2022" name="Hortic Res">
        <title>The genome of Dioscorea zingiberensis sheds light on the biosynthesis, origin and evolution of the medicinally important diosgenin saponins.</title>
        <authorList>
            <person name="Li Y."/>
            <person name="Tan C."/>
            <person name="Li Z."/>
            <person name="Guo J."/>
            <person name="Li S."/>
            <person name="Chen X."/>
            <person name="Wang C."/>
            <person name="Dai X."/>
            <person name="Yang H."/>
            <person name="Song W."/>
            <person name="Hou L."/>
            <person name="Xu J."/>
            <person name="Tong Z."/>
            <person name="Xu A."/>
            <person name="Yuan X."/>
            <person name="Wang W."/>
            <person name="Yang Q."/>
            <person name="Chen L."/>
            <person name="Sun Z."/>
            <person name="Wang K."/>
            <person name="Pan B."/>
            <person name="Chen J."/>
            <person name="Bao Y."/>
            <person name="Liu F."/>
            <person name="Qi X."/>
            <person name="Gang D.R."/>
            <person name="Wen J."/>
            <person name="Li J."/>
        </authorList>
    </citation>
    <scope>NUCLEOTIDE SEQUENCE [LARGE SCALE GENOMIC DNA]</scope>
    <source>
        <strain evidence="7">Dzin_1.0</strain>
    </source>
</reference>
<organism evidence="7 8">
    <name type="scientific">Dioscorea zingiberensis</name>
    <dbReference type="NCBI Taxonomy" id="325984"/>
    <lineage>
        <taxon>Eukaryota</taxon>
        <taxon>Viridiplantae</taxon>
        <taxon>Streptophyta</taxon>
        <taxon>Embryophyta</taxon>
        <taxon>Tracheophyta</taxon>
        <taxon>Spermatophyta</taxon>
        <taxon>Magnoliopsida</taxon>
        <taxon>Liliopsida</taxon>
        <taxon>Dioscoreales</taxon>
        <taxon>Dioscoreaceae</taxon>
        <taxon>Dioscorea</taxon>
    </lineage>
</organism>
<dbReference type="Proteomes" id="UP001085076">
    <property type="component" value="Unassembled WGS sequence"/>
</dbReference>
<evidence type="ECO:0000259" key="6">
    <source>
        <dbReference type="PROSITE" id="PS51294"/>
    </source>
</evidence>
<sequence length="95" mass="11247">MEEAKSSINMIQESGENCRKDESDMSPEEEDLIRRLHRLLGDRWGLIAGRLPNRKAEEVENYWKMKQMDSFEEHKIYKPICIRLGPSFKFSMPSQ</sequence>
<dbReference type="PANTHER" id="PTHR47998:SF93">
    <property type="entry name" value="MYB-LIKE TRANSCRIPTION FACTOR ETC1"/>
    <property type="match status" value="1"/>
</dbReference>
<dbReference type="PROSITE" id="PS51294">
    <property type="entry name" value="HTH_MYB"/>
    <property type="match status" value="1"/>
</dbReference>
<accession>A0A9D5BUI8</accession>
<evidence type="ECO:0000259" key="5">
    <source>
        <dbReference type="PROSITE" id="PS50090"/>
    </source>
</evidence>
<feature type="region of interest" description="Disordered" evidence="4">
    <location>
        <begin position="1"/>
        <end position="26"/>
    </location>
</feature>
<comment type="caution">
    <text evidence="7">The sequence shown here is derived from an EMBL/GenBank/DDBJ whole genome shotgun (WGS) entry which is preliminary data.</text>
</comment>
<comment type="subcellular location">
    <subcellularLocation>
        <location evidence="1">Nucleus</location>
    </subcellularLocation>
</comment>
<feature type="compositionally biased region" description="Polar residues" evidence="4">
    <location>
        <begin position="1"/>
        <end position="15"/>
    </location>
</feature>
<dbReference type="OrthoDB" id="772379at2759"/>
<evidence type="ECO:0000313" key="7">
    <source>
        <dbReference type="EMBL" id="KAJ0960800.1"/>
    </source>
</evidence>
<evidence type="ECO:0000256" key="2">
    <source>
        <dbReference type="ARBA" id="ARBA00023125"/>
    </source>
</evidence>
<keyword evidence="8" id="KW-1185">Reference proteome</keyword>
<dbReference type="InterPro" id="IPR017930">
    <property type="entry name" value="Myb_dom"/>
</dbReference>
<dbReference type="EMBL" id="JAGGNH010000058">
    <property type="protein sequence ID" value="KAJ0960800.1"/>
    <property type="molecule type" value="Genomic_DNA"/>
</dbReference>